<evidence type="ECO:0000313" key="3">
    <source>
        <dbReference type="EMBL" id="PUE91024.1"/>
    </source>
</evidence>
<dbReference type="AlphaFoldDB" id="A0AA44YYR7"/>
<feature type="region of interest" description="Disordered" evidence="1">
    <location>
        <begin position="198"/>
        <end position="219"/>
    </location>
</feature>
<dbReference type="EMBL" id="PYJH01000051">
    <property type="protein sequence ID" value="PUE91024.1"/>
    <property type="molecule type" value="Genomic_DNA"/>
</dbReference>
<name>A0AA44YYR7_XANCM</name>
<accession>A0AA44YYR7</accession>
<sequence>MADGSLAVSGLPSSNRGVSEFRNADGTLTVGIDWFSASVDLRAVLGEAGVFVNDDPEEVREWMDVTAANARAVALQVFCWFFAGLGLELDETAGPGRFYTWRVRITDRDGQHVGLIELGGENCRRADGTYTARIELTGTGCGVVSAARCGHAKRWLELRAKLESCAGRLTRIDVAADDLLGKYPLKLAQSWYASGEFDNRGQRPKAQTVDDHDSGDGKTFYVGGKKSEKQLRVYEKGREQGDKASEWVRYEAQFRATNRKELPLDLLRDPAGYLLGAYPVLKFLHCVATRIDITKAAVDATWKSARRHLKRQYGATLNFILRQCPTPDALHAVISTCTSHRLPAWATADVANQWPEIAGVNQTLEGVTP</sequence>
<evidence type="ECO:0000313" key="4">
    <source>
        <dbReference type="Proteomes" id="UP000251513"/>
    </source>
</evidence>
<dbReference type="InterPro" id="IPR003491">
    <property type="entry name" value="REP-like_C"/>
</dbReference>
<evidence type="ECO:0000259" key="2">
    <source>
        <dbReference type="Pfam" id="PF02486"/>
    </source>
</evidence>
<dbReference type="Proteomes" id="UP000251513">
    <property type="component" value="Unassembled WGS sequence"/>
</dbReference>
<feature type="domain" description="Replication initiation protein-like C-terminal" evidence="2">
    <location>
        <begin position="168"/>
        <end position="263"/>
    </location>
</feature>
<reference evidence="3 4" key="1">
    <citation type="submission" date="2018-03" db="EMBL/GenBank/DDBJ databases">
        <title>Sequencing of reference strains of Xanthomonas.</title>
        <authorList>
            <person name="Studholme D.J."/>
            <person name="Vicente J."/>
            <person name="Sarris P."/>
        </authorList>
    </citation>
    <scope>NUCLEOTIDE SEQUENCE [LARGE SCALE GENOMIC DNA]</scope>
    <source>
        <strain evidence="3 4">WHRI 5232</strain>
    </source>
</reference>
<proteinExistence type="predicted"/>
<dbReference type="Pfam" id="PF02486">
    <property type="entry name" value="Rep_trans"/>
    <property type="match status" value="1"/>
</dbReference>
<evidence type="ECO:0000256" key="1">
    <source>
        <dbReference type="SAM" id="MobiDB-lite"/>
    </source>
</evidence>
<protein>
    <submittedName>
        <fullName evidence="3">Replication protein</fullName>
    </submittedName>
</protein>
<gene>
    <name evidence="3" type="ORF">C7T86_19055</name>
</gene>
<organism evidence="3 4">
    <name type="scientific">Xanthomonas campestris pv. malvacearum</name>
    <dbReference type="NCBI Taxonomy" id="86040"/>
    <lineage>
        <taxon>Bacteria</taxon>
        <taxon>Pseudomonadati</taxon>
        <taxon>Pseudomonadota</taxon>
        <taxon>Gammaproteobacteria</taxon>
        <taxon>Lysobacterales</taxon>
        <taxon>Lysobacteraceae</taxon>
        <taxon>Xanthomonas</taxon>
    </lineage>
</organism>
<dbReference type="RefSeq" id="WP_022559207.1">
    <property type="nucleotide sequence ID" value="NZ_CP013004.1"/>
</dbReference>
<comment type="caution">
    <text evidence="3">The sequence shown here is derived from an EMBL/GenBank/DDBJ whole genome shotgun (WGS) entry which is preliminary data.</text>
</comment>